<proteinExistence type="predicted"/>
<gene>
    <name evidence="3" type="ORF">CCUS01_17276</name>
</gene>
<evidence type="ECO:0000313" key="3">
    <source>
        <dbReference type="EMBL" id="KAK1472806.1"/>
    </source>
</evidence>
<comment type="caution">
    <text evidence="3">The sequence shown here is derived from an EMBL/GenBank/DDBJ whole genome shotgun (WGS) entry which is preliminary data.</text>
</comment>
<evidence type="ECO:0000256" key="1">
    <source>
        <dbReference type="SAM" id="MobiDB-lite"/>
    </source>
</evidence>
<keyword evidence="2" id="KW-0812">Transmembrane</keyword>
<dbReference type="AlphaFoldDB" id="A0AAI9VBY3"/>
<feature type="transmembrane region" description="Helical" evidence="2">
    <location>
        <begin position="20"/>
        <end position="42"/>
    </location>
</feature>
<dbReference type="EMBL" id="MPDP01000182">
    <property type="protein sequence ID" value="KAK1472806.1"/>
    <property type="molecule type" value="Genomic_DNA"/>
</dbReference>
<organism evidence="3 4">
    <name type="scientific">Colletotrichum cuscutae</name>
    <dbReference type="NCBI Taxonomy" id="1209917"/>
    <lineage>
        <taxon>Eukaryota</taxon>
        <taxon>Fungi</taxon>
        <taxon>Dikarya</taxon>
        <taxon>Ascomycota</taxon>
        <taxon>Pezizomycotina</taxon>
        <taxon>Sordariomycetes</taxon>
        <taxon>Hypocreomycetidae</taxon>
        <taxon>Glomerellales</taxon>
        <taxon>Glomerellaceae</taxon>
        <taxon>Colletotrichum</taxon>
        <taxon>Colletotrichum acutatum species complex</taxon>
    </lineage>
</organism>
<protein>
    <submittedName>
        <fullName evidence="3">Uncharacterized protein</fullName>
    </submittedName>
</protein>
<keyword evidence="4" id="KW-1185">Reference proteome</keyword>
<sequence>SVSIHSTPVCLSRSINFPSLSLFFSFLLFCFPLHIHTILVPFPTPTRVRGSTTKHKHRQPLSRPSPTLPEGQKNPNQPKFNSITATSIPSPWLIFSFLHHQTDHTRRSLRQLLPT</sequence>
<keyword evidence="2" id="KW-1133">Transmembrane helix</keyword>
<feature type="compositionally biased region" description="Polar residues" evidence="1">
    <location>
        <begin position="73"/>
        <end position="84"/>
    </location>
</feature>
<feature type="non-terminal residue" evidence="3">
    <location>
        <position position="1"/>
    </location>
</feature>
<keyword evidence="2" id="KW-0472">Membrane</keyword>
<evidence type="ECO:0000256" key="2">
    <source>
        <dbReference type="SAM" id="Phobius"/>
    </source>
</evidence>
<dbReference type="Proteomes" id="UP001239213">
    <property type="component" value="Unassembled WGS sequence"/>
</dbReference>
<name>A0AAI9VBY3_9PEZI</name>
<evidence type="ECO:0000313" key="4">
    <source>
        <dbReference type="Proteomes" id="UP001239213"/>
    </source>
</evidence>
<feature type="region of interest" description="Disordered" evidence="1">
    <location>
        <begin position="44"/>
        <end position="84"/>
    </location>
</feature>
<accession>A0AAI9VBY3</accession>
<reference evidence="3" key="1">
    <citation type="submission" date="2016-11" db="EMBL/GenBank/DDBJ databases">
        <title>The genome sequence of Colletotrichum cuscutae.</title>
        <authorList>
            <person name="Baroncelli R."/>
        </authorList>
    </citation>
    <scope>NUCLEOTIDE SEQUENCE</scope>
    <source>
        <strain evidence="3">IMI 304802</strain>
    </source>
</reference>